<organism evidence="3 4">
    <name type="scientific">Methylobacterium cerastii</name>
    <dbReference type="NCBI Taxonomy" id="932741"/>
    <lineage>
        <taxon>Bacteria</taxon>
        <taxon>Pseudomonadati</taxon>
        <taxon>Pseudomonadota</taxon>
        <taxon>Alphaproteobacteria</taxon>
        <taxon>Hyphomicrobiales</taxon>
        <taxon>Methylobacteriaceae</taxon>
        <taxon>Methylobacterium</taxon>
    </lineage>
</organism>
<protein>
    <recommendedName>
        <fullName evidence="5">Phosphate starvation-inducible protein PsiF</fullName>
    </recommendedName>
</protein>
<dbReference type="RefSeq" id="WP_147752645.1">
    <property type="nucleotide sequence ID" value="NZ_BPQG01000053.1"/>
</dbReference>
<accession>A0ABQ4QKV5</accession>
<feature type="chain" id="PRO_5045354936" description="Phosphate starvation-inducible protein PsiF" evidence="2">
    <location>
        <begin position="23"/>
        <end position="77"/>
    </location>
</feature>
<keyword evidence="4" id="KW-1185">Reference proteome</keyword>
<feature type="region of interest" description="Disordered" evidence="1">
    <location>
        <begin position="23"/>
        <end position="77"/>
    </location>
</feature>
<gene>
    <name evidence="3" type="ORF">AFCDBAGC_3559</name>
</gene>
<evidence type="ECO:0008006" key="5">
    <source>
        <dbReference type="Google" id="ProtNLM"/>
    </source>
</evidence>
<proteinExistence type="predicted"/>
<evidence type="ECO:0000313" key="4">
    <source>
        <dbReference type="Proteomes" id="UP001055117"/>
    </source>
</evidence>
<evidence type="ECO:0000256" key="2">
    <source>
        <dbReference type="SAM" id="SignalP"/>
    </source>
</evidence>
<evidence type="ECO:0000256" key="1">
    <source>
        <dbReference type="SAM" id="MobiDB-lite"/>
    </source>
</evidence>
<reference evidence="3 4" key="1">
    <citation type="journal article" date="2021" name="Front. Microbiol.">
        <title>Comprehensive Comparative Genomics and Phenotyping of Methylobacterium Species.</title>
        <authorList>
            <person name="Alessa O."/>
            <person name="Ogura Y."/>
            <person name="Fujitani Y."/>
            <person name="Takami H."/>
            <person name="Hayashi T."/>
            <person name="Sahin N."/>
            <person name="Tani A."/>
        </authorList>
    </citation>
    <scope>NUCLEOTIDE SEQUENCE [LARGE SCALE GENOMIC DNA]</scope>
    <source>
        <strain evidence="3 4">DSM 23679</strain>
    </source>
</reference>
<dbReference type="Proteomes" id="UP001055117">
    <property type="component" value="Unassembled WGS sequence"/>
</dbReference>
<sequence>MRTVLASSLVLALLTTAGLAQSYTAPAPTDVPSSGTKSLNKADRKIACTQEADRRNLRGLRRQQYRAACRNRPIPRG</sequence>
<name>A0ABQ4QKV5_9HYPH</name>
<feature type="compositionally biased region" description="Basic and acidic residues" evidence="1">
    <location>
        <begin position="40"/>
        <end position="56"/>
    </location>
</feature>
<comment type="caution">
    <text evidence="3">The sequence shown here is derived from an EMBL/GenBank/DDBJ whole genome shotgun (WGS) entry which is preliminary data.</text>
</comment>
<dbReference type="EMBL" id="BPQG01000053">
    <property type="protein sequence ID" value="GJD45684.1"/>
    <property type="molecule type" value="Genomic_DNA"/>
</dbReference>
<evidence type="ECO:0000313" key="3">
    <source>
        <dbReference type="EMBL" id="GJD45684.1"/>
    </source>
</evidence>
<feature type="signal peptide" evidence="2">
    <location>
        <begin position="1"/>
        <end position="22"/>
    </location>
</feature>
<keyword evidence="2" id="KW-0732">Signal</keyword>